<feature type="transmembrane region" description="Helical" evidence="6">
    <location>
        <begin position="37"/>
        <end position="55"/>
    </location>
</feature>
<dbReference type="GO" id="GO:0043190">
    <property type="term" value="C:ATP-binding cassette (ABC) transporter complex"/>
    <property type="evidence" value="ECO:0007669"/>
    <property type="project" value="TreeGrafter"/>
</dbReference>
<name>F0S042_DESTD</name>
<dbReference type="Proteomes" id="UP000007102">
    <property type="component" value="Chromosome"/>
</dbReference>
<feature type="transmembrane region" description="Helical" evidence="6">
    <location>
        <begin position="62"/>
        <end position="84"/>
    </location>
</feature>
<keyword evidence="5 6" id="KW-0472">Membrane</keyword>
<dbReference type="FunCoup" id="F0S042">
    <property type="interactions" value="79"/>
</dbReference>
<evidence type="ECO:0000256" key="1">
    <source>
        <dbReference type="ARBA" id="ARBA00004651"/>
    </source>
</evidence>
<dbReference type="InParanoid" id="F0S042"/>
<keyword evidence="4 6" id="KW-1133">Transmembrane helix</keyword>
<gene>
    <name evidence="7" type="ordered locus">Dester_1086</name>
</gene>
<feature type="transmembrane region" description="Helical" evidence="6">
    <location>
        <begin position="104"/>
        <end position="123"/>
    </location>
</feature>
<evidence type="ECO:0000313" key="8">
    <source>
        <dbReference type="Proteomes" id="UP000007102"/>
    </source>
</evidence>
<organism evidence="7 8">
    <name type="scientific">Desulfurobacterium thermolithotrophum (strain DSM 11699 / BSA)</name>
    <dbReference type="NCBI Taxonomy" id="868864"/>
    <lineage>
        <taxon>Bacteria</taxon>
        <taxon>Pseudomonadati</taxon>
        <taxon>Aquificota</taxon>
        <taxon>Aquificia</taxon>
        <taxon>Desulfurobacteriales</taxon>
        <taxon>Desulfurobacteriaceae</taxon>
        <taxon>Desulfurobacterium</taxon>
    </lineage>
</organism>
<dbReference type="HOGENOM" id="CLU_028799_3_0_0"/>
<dbReference type="AlphaFoldDB" id="F0S042"/>
<dbReference type="Pfam" id="PF03739">
    <property type="entry name" value="LptF_LptG"/>
    <property type="match status" value="1"/>
</dbReference>
<sequence>MRIKIIHRYIFLEILRVFILTLGLFIFVILMDRASSIAETVFGQGVSILNFLSVLVKGIPAFLGMTIPMAFILSVLIVFIQLGNNNELVALKSCGVSTKELSKPVIFLGVAFSILSFYSLMFLMPKSNVAMKKEIEELVKKKITMSISPKNFSSNFPGVTFYVEKLYPEKGYLENFMVSLVKKDELITIFAKKGMLRTEKDTVFLDIQDGTGEFINWKKPENFKVLNFKNYTVKLYRFTKREKFESIRYKTLPELISSNRIEAKVELFKRLGLSLAPLIVGILAFSLALIIPRSSIGIGILLSLLIIVVYYILYTLTKKIALNTGIVLLPLLTDLFFFVLGGFLYIQALKEKIELRVGGRW</sequence>
<protein>
    <submittedName>
        <fullName evidence="7">Permease YjgP/YjgQ family protein</fullName>
    </submittedName>
</protein>
<dbReference type="RefSeq" id="WP_013638675.1">
    <property type="nucleotide sequence ID" value="NC_015185.1"/>
</dbReference>
<evidence type="ECO:0000256" key="2">
    <source>
        <dbReference type="ARBA" id="ARBA00022475"/>
    </source>
</evidence>
<feature type="transmembrane region" description="Helical" evidence="6">
    <location>
        <begin position="326"/>
        <end position="346"/>
    </location>
</feature>
<dbReference type="PANTHER" id="PTHR33529">
    <property type="entry name" value="SLR0882 PROTEIN-RELATED"/>
    <property type="match status" value="1"/>
</dbReference>
<reference evidence="8" key="2">
    <citation type="submission" date="2011-02" db="EMBL/GenBank/DDBJ databases">
        <title>The complete genome of Desulfurobacterium thermolithotrophum DSM 11699.</title>
        <authorList>
            <consortium name="US DOE Joint Genome Institute (JGI-PGF)"/>
            <person name="Lucas S."/>
            <person name="Copeland A."/>
            <person name="Lapidus A."/>
            <person name="Bruce D."/>
            <person name="Goodwin L."/>
            <person name="Pitluck S."/>
            <person name="Kyrpides N."/>
            <person name="Mavromatis K."/>
            <person name="Pagani I."/>
            <person name="Ivanova N."/>
            <person name="Mikhailova N."/>
            <person name="Daligault H."/>
            <person name="Detter J.C."/>
            <person name="Tapia R."/>
            <person name="Han C."/>
            <person name="Land M."/>
            <person name="Hauser L."/>
            <person name="Markowitz V."/>
            <person name="Cheng J.-F."/>
            <person name="Hugenholtz P."/>
            <person name="Woyke T."/>
            <person name="Wu D."/>
            <person name="Spring S."/>
            <person name="Brambilla E."/>
            <person name="Klenk H.-P."/>
            <person name="Eisen J.A."/>
        </authorList>
    </citation>
    <scope>NUCLEOTIDE SEQUENCE [LARGE SCALE GENOMIC DNA]</scope>
    <source>
        <strain evidence="8">DSM 11699 / BSA</strain>
    </source>
</reference>
<keyword evidence="3 6" id="KW-0812">Transmembrane</keyword>
<evidence type="ECO:0000313" key="7">
    <source>
        <dbReference type="EMBL" id="ADY73723.1"/>
    </source>
</evidence>
<feature type="transmembrane region" description="Helical" evidence="6">
    <location>
        <begin position="271"/>
        <end position="290"/>
    </location>
</feature>
<dbReference type="InterPro" id="IPR005495">
    <property type="entry name" value="LptG/LptF_permease"/>
</dbReference>
<keyword evidence="2" id="KW-1003">Cell membrane</keyword>
<proteinExistence type="predicted"/>
<evidence type="ECO:0000256" key="4">
    <source>
        <dbReference type="ARBA" id="ARBA00022989"/>
    </source>
</evidence>
<evidence type="ECO:0000256" key="6">
    <source>
        <dbReference type="SAM" id="Phobius"/>
    </source>
</evidence>
<comment type="subcellular location">
    <subcellularLocation>
        <location evidence="1">Cell membrane</location>
        <topology evidence="1">Multi-pass membrane protein</topology>
    </subcellularLocation>
</comment>
<accession>F0S042</accession>
<dbReference type="STRING" id="868864.Dester_1086"/>
<dbReference type="PANTHER" id="PTHR33529:SF6">
    <property type="entry name" value="YJGP_YJGQ FAMILY PERMEASE"/>
    <property type="match status" value="1"/>
</dbReference>
<dbReference type="KEGG" id="dte:Dester_1086"/>
<feature type="transmembrane region" description="Helical" evidence="6">
    <location>
        <begin position="9"/>
        <end position="31"/>
    </location>
</feature>
<dbReference type="GO" id="GO:0015920">
    <property type="term" value="P:lipopolysaccharide transport"/>
    <property type="evidence" value="ECO:0007669"/>
    <property type="project" value="TreeGrafter"/>
</dbReference>
<evidence type="ECO:0000256" key="5">
    <source>
        <dbReference type="ARBA" id="ARBA00023136"/>
    </source>
</evidence>
<reference evidence="7 8" key="1">
    <citation type="journal article" date="2011" name="Stand. Genomic Sci.">
        <title>Complete genome sequence of the thermophilic sulfur-reducer Desulfurobacterium thermolithotrophum type strain (BSA(T)) from a deep-sea hydrothermal vent.</title>
        <authorList>
            <person name="Goker M."/>
            <person name="Daligault H."/>
            <person name="Mwirichia R."/>
            <person name="Lapidus A."/>
            <person name="Lucas S."/>
            <person name="Deshpande S."/>
            <person name="Pagani I."/>
            <person name="Tapia R."/>
            <person name="Cheng J.F."/>
            <person name="Goodwin L."/>
            <person name="Pitluck S."/>
            <person name="Liolios K."/>
            <person name="Ivanova N."/>
            <person name="Mavromatis K."/>
            <person name="Mikhailova N."/>
            <person name="Pati A."/>
            <person name="Chen A."/>
            <person name="Palaniappan K."/>
            <person name="Han C."/>
            <person name="Land M."/>
            <person name="Hauser L."/>
            <person name="Pan C."/>
            <person name="Brambilla E.M."/>
            <person name="Rohde M."/>
            <person name="Spring S."/>
            <person name="Sikorski J."/>
            <person name="Wirth R."/>
            <person name="Detter J.C."/>
            <person name="Woyke T."/>
            <person name="Bristow J."/>
            <person name="Eisen J.A."/>
            <person name="Markowitz V."/>
            <person name="Hugenholtz P."/>
            <person name="Kyrpides N.C."/>
            <person name="Klenk H.P."/>
        </authorList>
    </citation>
    <scope>NUCLEOTIDE SEQUENCE [LARGE SCALE GENOMIC DNA]</scope>
    <source>
        <strain evidence="8">DSM 11699 / BSA</strain>
    </source>
</reference>
<dbReference type="eggNOG" id="COG0795">
    <property type="taxonomic scope" value="Bacteria"/>
</dbReference>
<dbReference type="EMBL" id="CP002543">
    <property type="protein sequence ID" value="ADY73723.1"/>
    <property type="molecule type" value="Genomic_DNA"/>
</dbReference>
<keyword evidence="8" id="KW-1185">Reference proteome</keyword>
<evidence type="ECO:0000256" key="3">
    <source>
        <dbReference type="ARBA" id="ARBA00022692"/>
    </source>
</evidence>
<feature type="transmembrane region" description="Helical" evidence="6">
    <location>
        <begin position="296"/>
        <end position="314"/>
    </location>
</feature>